<dbReference type="Proteomes" id="UP000000289">
    <property type="component" value="Chromosome"/>
</dbReference>
<dbReference type="Pfam" id="PF07282">
    <property type="entry name" value="Cas12f1-like_TNB"/>
    <property type="match status" value="1"/>
</dbReference>
<dbReference type="PANTHER" id="PTHR30405:SF25">
    <property type="entry name" value="RNA-GUIDED DNA ENDONUCLEASE INSQ-RELATED"/>
    <property type="match status" value="1"/>
</dbReference>
<comment type="similarity">
    <text evidence="1">In the C-terminal section; belongs to the transposase 35 family.</text>
</comment>
<dbReference type="eggNOG" id="COG0675">
    <property type="taxonomic scope" value="Bacteria"/>
</dbReference>
<dbReference type="Pfam" id="PF12323">
    <property type="entry name" value="HTH_OrfB_IS605"/>
    <property type="match status" value="1"/>
</dbReference>
<accession>A0A0K0H9K3</accession>
<evidence type="ECO:0000259" key="8">
    <source>
        <dbReference type="Pfam" id="PF01385"/>
    </source>
</evidence>
<evidence type="ECO:0000313" key="11">
    <source>
        <dbReference type="EMBL" id="CCC30023.1"/>
    </source>
</evidence>
<dbReference type="InterPro" id="IPR021027">
    <property type="entry name" value="Transposase_put_HTH"/>
</dbReference>
<keyword evidence="3" id="KW-0815">Transposition</keyword>
<name>A0A0K0H9K3_SALBC</name>
<evidence type="ECO:0000256" key="6">
    <source>
        <dbReference type="ARBA" id="ARBA00023125"/>
    </source>
</evidence>
<feature type="domain" description="Transposase putative helix-turn-helix" evidence="10">
    <location>
        <begin position="60"/>
        <end position="104"/>
    </location>
</feature>
<keyword evidence="6" id="KW-0238">DNA-binding</keyword>
<evidence type="ECO:0000256" key="1">
    <source>
        <dbReference type="ARBA" id="ARBA00008761"/>
    </source>
</evidence>
<dbReference type="NCBIfam" id="NF040570">
    <property type="entry name" value="guided_TnpB"/>
    <property type="match status" value="1"/>
</dbReference>
<dbReference type="GO" id="GO:0003677">
    <property type="term" value="F:DNA binding"/>
    <property type="evidence" value="ECO:0007669"/>
    <property type="project" value="UniProtKB-KW"/>
</dbReference>
<gene>
    <name evidence="11" type="primary">gipA</name>
    <name evidence="11" type="ordered locus">SBG_0926</name>
</gene>
<dbReference type="KEGG" id="sbg:SBG_0926"/>
<dbReference type="GO" id="GO:0046872">
    <property type="term" value="F:metal ion binding"/>
    <property type="evidence" value="ECO:0007669"/>
    <property type="project" value="UniProtKB-KW"/>
</dbReference>
<evidence type="ECO:0000259" key="9">
    <source>
        <dbReference type="Pfam" id="PF07282"/>
    </source>
</evidence>
<dbReference type="GO" id="GO:0006310">
    <property type="term" value="P:DNA recombination"/>
    <property type="evidence" value="ECO:0007669"/>
    <property type="project" value="UniProtKB-KW"/>
</dbReference>
<dbReference type="InterPro" id="IPR051399">
    <property type="entry name" value="RNA-guided_DNA_endo/Transpos"/>
</dbReference>
<dbReference type="PANTHER" id="PTHR30405">
    <property type="entry name" value="TRANSPOSASE"/>
    <property type="match status" value="1"/>
</dbReference>
<feature type="domain" description="Cas12f1-like TNB" evidence="9">
    <location>
        <begin position="346"/>
        <end position="413"/>
    </location>
</feature>
<dbReference type="GO" id="GO:0032196">
    <property type="term" value="P:transposition"/>
    <property type="evidence" value="ECO:0007669"/>
    <property type="project" value="UniProtKB-KW"/>
</dbReference>
<reference evidence="11 12" key="1">
    <citation type="journal article" date="2011" name="PLoS Pathog.">
        <title>Salmonella bongori provides insights into the evolution of the Salmonellae.</title>
        <authorList>
            <person name="Fookes M."/>
            <person name="Schroeder G.N."/>
            <person name="Langridge G.C."/>
            <person name="Blondel C.J."/>
            <person name="Mammina C."/>
            <person name="Connor T.R."/>
            <person name="Seth-Smith H."/>
            <person name="Vernikos G.S."/>
            <person name="Robinson K.S."/>
            <person name="Sanders M."/>
            <person name="Petty N.K."/>
            <person name="Kingsley R.A."/>
            <person name="Baumler A.J."/>
            <person name="Nuccio S.P."/>
            <person name="Contreras I."/>
            <person name="Santiviago C.A."/>
            <person name="Maskell D."/>
            <person name="Barrow P."/>
            <person name="Humphrey T."/>
            <person name="Nastasi A."/>
            <person name="Roberts M."/>
            <person name="Frankel G."/>
            <person name="Parkhill J."/>
            <person name="Dougan G."/>
            <person name="Thomson N.R."/>
        </authorList>
    </citation>
    <scope>NUCLEOTIDE SEQUENCE [LARGE SCALE GENOMIC DNA]</scope>
    <source>
        <strain evidence="12">ATCC 43975 / DSM 13772 / NCTC 12419</strain>
    </source>
</reference>
<dbReference type="Pfam" id="PF01385">
    <property type="entry name" value="OrfB_IS605"/>
    <property type="match status" value="1"/>
</dbReference>
<evidence type="ECO:0000256" key="3">
    <source>
        <dbReference type="ARBA" id="ARBA00022578"/>
    </source>
</evidence>
<keyword evidence="7" id="KW-0233">DNA recombination</keyword>
<dbReference type="AlphaFoldDB" id="A0A0K0H9K3"/>
<feature type="domain" description="Probable transposase IS891/IS1136/IS1341" evidence="8">
    <location>
        <begin position="228"/>
        <end position="333"/>
    </location>
</feature>
<dbReference type="NCBIfam" id="TIGR01766">
    <property type="entry name" value="IS200/IS605 family accessory protein TnpB-like domain"/>
    <property type="match status" value="1"/>
</dbReference>
<evidence type="ECO:0000256" key="7">
    <source>
        <dbReference type="ARBA" id="ARBA00023172"/>
    </source>
</evidence>
<comment type="similarity">
    <text evidence="2">In the N-terminal section; belongs to the transposase 2 family.</text>
</comment>
<protein>
    <submittedName>
        <fullName evidence="11">Putative virulence factor</fullName>
    </submittedName>
</protein>
<dbReference type="InterPro" id="IPR001959">
    <property type="entry name" value="Transposase"/>
</dbReference>
<organism evidence="11 12">
    <name type="scientific">Salmonella bongori (strain ATCC 43975 / DSM 13772 / NCTC 12419)</name>
    <dbReference type="NCBI Taxonomy" id="218493"/>
    <lineage>
        <taxon>Bacteria</taxon>
        <taxon>Pseudomonadati</taxon>
        <taxon>Pseudomonadota</taxon>
        <taxon>Gammaproteobacteria</taxon>
        <taxon>Enterobacterales</taxon>
        <taxon>Enterobacteriaceae</taxon>
        <taxon>Salmonella</taxon>
    </lineage>
</organism>
<dbReference type="InterPro" id="IPR010095">
    <property type="entry name" value="Cas12f1-like_TNB"/>
</dbReference>
<sequence length="435" mass="48670">MKGGSGIFSTSRKLVPEQSIFSHQNASGKPRPSGRGGKEAVFRLTVFCIITFSSLICEAMKRAYKYRFYPTTEQAELLAQTFGCVRFVYNSILRWRTDAYYERKEKIGYLQANARLTALKKEPEFAWLNDVSCVPLQQSLRHQQTAFANFFAGRAAYPTFKSKRHRQAAEFTASAFKYRDGKLYMAKSKIPLDVRWSRPLPSVPSTVTISKDAAGRYFVSCLCEFEPASLPITSSMVGIDVGLKDLFVTDTGFRSGNPRHTAKYAARLALLQRRLSKKAKGSKNRAKARLKVARLHAKIADCRLDALHKASRKLINDNQVVCVESLKVKNMLRNPSLSKAIADASWGELVRQLQYKGEWAGRSVVAIDQFFPSSKRCSCCGFTMKKMPLDVRKWQCPECGTDHDRDVNAARSIKAAGLAVLAHGEPVNPESLKAA</sequence>
<proteinExistence type="inferred from homology"/>
<evidence type="ECO:0000259" key="10">
    <source>
        <dbReference type="Pfam" id="PF12323"/>
    </source>
</evidence>
<evidence type="ECO:0000256" key="2">
    <source>
        <dbReference type="ARBA" id="ARBA00011044"/>
    </source>
</evidence>
<evidence type="ECO:0000313" key="12">
    <source>
        <dbReference type="Proteomes" id="UP000000289"/>
    </source>
</evidence>
<evidence type="ECO:0000256" key="4">
    <source>
        <dbReference type="ARBA" id="ARBA00022723"/>
    </source>
</evidence>
<dbReference type="EMBL" id="FR877557">
    <property type="protein sequence ID" value="CCC30023.1"/>
    <property type="molecule type" value="Genomic_DNA"/>
</dbReference>
<keyword evidence="4" id="KW-0479">Metal-binding</keyword>
<keyword evidence="5" id="KW-0862">Zinc</keyword>
<evidence type="ECO:0000256" key="5">
    <source>
        <dbReference type="ARBA" id="ARBA00022833"/>
    </source>
</evidence>